<dbReference type="Proteomes" id="UP000691718">
    <property type="component" value="Unassembled WGS sequence"/>
</dbReference>
<dbReference type="AlphaFoldDB" id="A0A8S3XD98"/>
<feature type="transmembrane region" description="Helical" evidence="8">
    <location>
        <begin position="501"/>
        <end position="519"/>
    </location>
</feature>
<dbReference type="Pfam" id="PF00664">
    <property type="entry name" value="ABC_membrane"/>
    <property type="match status" value="1"/>
</dbReference>
<reference evidence="10" key="1">
    <citation type="submission" date="2021-04" db="EMBL/GenBank/DDBJ databases">
        <authorList>
            <person name="Tunstrom K."/>
        </authorList>
    </citation>
    <scope>NUCLEOTIDE SEQUENCE</scope>
</reference>
<sequence>MRKKTKKIISTLQLEVIVDNTSDLSDLDSDDDAYYQTAPVSSPADDLNLPEDAIIESQLEKMFGDSAIVNETIDDQESYSVSSLMNILDTEQLSDDPPIQVTNEYMSQEKSGDPPIQQSIDECMVKFKGRSSLKQYMPKKAIKRGFKVWARCDAKTGYLYKFEVYTGKCDSIEEEGLGYNVVNKLSLDLPENTLLAWSFGLFRKGYKQGLTIEDLFQARDGDHSGRLGDRLEEAWQKELDNARRKDSKPSLTKAIIRSFWLEYMLCGLLTGILFIILWPLIPFTLALFIRYFSDEKTAENYRNAHIYNFLMNFLSISTSLMLNHTQLAQSCVGMRVRIACCSLLYRKILKLNCSGLGKTEPGQVINLMSNDVNRFDIASLFLHYLWIMPIVVPVVSYLVWQHVGLATLAALAVIFLQTVVVQAYLSNLQGKFRGKIATRTDERVKVMSELVNGVQVIKMYAWEKPFEKLVDKLRRWEVRYILKTSFIKGFSTALSVFTERFILFAAIVAFVLLGGNIRAEITFSLAQYFNLLQLACNICFPMALANLAESLVSVRRLEEFLFLDELKSFKAKELSSNSKDPITNGVGKEKQSEKDKPNPTGLTLTNISASWSPNHIVETLRNITLNVKPGEFVGVAGLVGSGKSSLLQLILGELEPSHGTVSLGGARISYASQEPWLFVATVRQNILFGLPYDRVRYKKVVSACALLRDFELLPTGDATLVGERGISLSGGQRARIGLARACYRQIISYD</sequence>
<evidence type="ECO:0000256" key="6">
    <source>
        <dbReference type="ARBA" id="ARBA00023136"/>
    </source>
</evidence>
<feature type="transmembrane region" description="Helical" evidence="8">
    <location>
        <begin position="405"/>
        <end position="425"/>
    </location>
</feature>
<evidence type="ECO:0000256" key="3">
    <source>
        <dbReference type="ARBA" id="ARBA00022741"/>
    </source>
</evidence>
<accession>A0A8S3XD98</accession>
<evidence type="ECO:0000256" key="2">
    <source>
        <dbReference type="ARBA" id="ARBA00022692"/>
    </source>
</evidence>
<dbReference type="GO" id="GO:0016887">
    <property type="term" value="F:ATP hydrolysis activity"/>
    <property type="evidence" value="ECO:0007669"/>
    <property type="project" value="InterPro"/>
</dbReference>
<dbReference type="CDD" id="cd18579">
    <property type="entry name" value="ABC_6TM_ABCC_D1"/>
    <property type="match status" value="1"/>
</dbReference>
<protein>
    <submittedName>
        <fullName evidence="10">(apollo) hypothetical protein</fullName>
    </submittedName>
</protein>
<dbReference type="EMBL" id="CAJQZP010001125">
    <property type="protein sequence ID" value="CAG5018044.1"/>
    <property type="molecule type" value="Genomic_DNA"/>
</dbReference>
<dbReference type="InterPro" id="IPR011527">
    <property type="entry name" value="ABC1_TM_dom"/>
</dbReference>
<proteinExistence type="predicted"/>
<keyword evidence="4" id="KW-0067">ATP-binding</keyword>
<feature type="domain" description="ABC transmembrane type-1" evidence="9">
    <location>
        <begin position="267"/>
        <end position="533"/>
    </location>
</feature>
<keyword evidence="5 8" id="KW-1133">Transmembrane helix</keyword>
<dbReference type="PANTHER" id="PTHR24223:SF415">
    <property type="entry name" value="FI20190P1"/>
    <property type="match status" value="1"/>
</dbReference>
<comment type="subcellular location">
    <subcellularLocation>
        <location evidence="1">Membrane</location>
        <topology evidence="1">Multi-pass membrane protein</topology>
    </subcellularLocation>
</comment>
<dbReference type="GO" id="GO:0005524">
    <property type="term" value="F:ATP binding"/>
    <property type="evidence" value="ECO:0007669"/>
    <property type="project" value="UniProtKB-KW"/>
</dbReference>
<feature type="transmembrane region" description="Helical" evidence="8">
    <location>
        <begin position="377"/>
        <end position="399"/>
    </location>
</feature>
<evidence type="ECO:0000259" key="9">
    <source>
        <dbReference type="PROSITE" id="PS50929"/>
    </source>
</evidence>
<evidence type="ECO:0000256" key="5">
    <source>
        <dbReference type="ARBA" id="ARBA00022989"/>
    </source>
</evidence>
<feature type="transmembrane region" description="Helical" evidence="8">
    <location>
        <begin position="263"/>
        <end position="292"/>
    </location>
</feature>
<dbReference type="PANTHER" id="PTHR24223">
    <property type="entry name" value="ATP-BINDING CASSETTE SUB-FAMILY C"/>
    <property type="match status" value="1"/>
</dbReference>
<gene>
    <name evidence="10" type="ORF">PAPOLLO_LOCUS16784</name>
</gene>
<keyword evidence="2 8" id="KW-0812">Transmembrane</keyword>
<keyword evidence="3" id="KW-0547">Nucleotide-binding</keyword>
<organism evidence="10 11">
    <name type="scientific">Parnassius apollo</name>
    <name type="common">Apollo butterfly</name>
    <name type="synonym">Papilio apollo</name>
    <dbReference type="NCBI Taxonomy" id="110799"/>
    <lineage>
        <taxon>Eukaryota</taxon>
        <taxon>Metazoa</taxon>
        <taxon>Ecdysozoa</taxon>
        <taxon>Arthropoda</taxon>
        <taxon>Hexapoda</taxon>
        <taxon>Insecta</taxon>
        <taxon>Pterygota</taxon>
        <taxon>Neoptera</taxon>
        <taxon>Endopterygota</taxon>
        <taxon>Lepidoptera</taxon>
        <taxon>Glossata</taxon>
        <taxon>Ditrysia</taxon>
        <taxon>Papilionoidea</taxon>
        <taxon>Papilionidae</taxon>
        <taxon>Parnassiinae</taxon>
        <taxon>Parnassini</taxon>
        <taxon>Parnassius</taxon>
        <taxon>Parnassius</taxon>
    </lineage>
</organism>
<dbReference type="Pfam" id="PF13843">
    <property type="entry name" value="DDE_Tnp_1_7"/>
    <property type="match status" value="1"/>
</dbReference>
<evidence type="ECO:0000256" key="8">
    <source>
        <dbReference type="SAM" id="Phobius"/>
    </source>
</evidence>
<keyword evidence="6 8" id="KW-0472">Membrane</keyword>
<evidence type="ECO:0000313" key="11">
    <source>
        <dbReference type="Proteomes" id="UP000691718"/>
    </source>
</evidence>
<dbReference type="FunFam" id="1.20.1560.10:FF:000026">
    <property type="entry name" value="Multidrug resistance-associated protein lethal(2)03659"/>
    <property type="match status" value="1"/>
</dbReference>
<evidence type="ECO:0000256" key="1">
    <source>
        <dbReference type="ARBA" id="ARBA00004141"/>
    </source>
</evidence>
<dbReference type="GO" id="GO:0016020">
    <property type="term" value="C:membrane"/>
    <property type="evidence" value="ECO:0007669"/>
    <property type="project" value="UniProtKB-SubCell"/>
</dbReference>
<dbReference type="GO" id="GO:0140359">
    <property type="term" value="F:ABC-type transporter activity"/>
    <property type="evidence" value="ECO:0007669"/>
    <property type="project" value="InterPro"/>
</dbReference>
<feature type="region of interest" description="Disordered" evidence="7">
    <location>
        <begin position="576"/>
        <end position="600"/>
    </location>
</feature>
<dbReference type="PROSITE" id="PS50929">
    <property type="entry name" value="ABC_TM1F"/>
    <property type="match status" value="1"/>
</dbReference>
<evidence type="ECO:0000256" key="4">
    <source>
        <dbReference type="ARBA" id="ARBA00022840"/>
    </source>
</evidence>
<comment type="caution">
    <text evidence="10">The sequence shown here is derived from an EMBL/GenBank/DDBJ whole genome shotgun (WGS) entry which is preliminary data.</text>
</comment>
<dbReference type="Pfam" id="PF00005">
    <property type="entry name" value="ABC_tran"/>
    <property type="match status" value="1"/>
</dbReference>
<dbReference type="InterPro" id="IPR050173">
    <property type="entry name" value="ABC_transporter_C-like"/>
</dbReference>
<dbReference type="InterPro" id="IPR029526">
    <property type="entry name" value="PGBD"/>
</dbReference>
<keyword evidence="11" id="KW-1185">Reference proteome</keyword>
<evidence type="ECO:0000256" key="7">
    <source>
        <dbReference type="SAM" id="MobiDB-lite"/>
    </source>
</evidence>
<evidence type="ECO:0000313" key="10">
    <source>
        <dbReference type="EMBL" id="CAG5018044.1"/>
    </source>
</evidence>
<feature type="compositionally biased region" description="Basic and acidic residues" evidence="7">
    <location>
        <begin position="587"/>
        <end position="597"/>
    </location>
</feature>
<dbReference type="OrthoDB" id="6500128at2759"/>
<dbReference type="InterPro" id="IPR003439">
    <property type="entry name" value="ABC_transporter-like_ATP-bd"/>
</dbReference>
<dbReference type="InterPro" id="IPR044746">
    <property type="entry name" value="ABCC_6TM_D1"/>
</dbReference>
<name>A0A8S3XD98_PARAO</name>